<dbReference type="AlphaFoldDB" id="A0A7M7MD63"/>
<reference evidence="7" key="1">
    <citation type="submission" date="2021-01" db="UniProtKB">
        <authorList>
            <consortium name="EnsemblMetazoa"/>
        </authorList>
    </citation>
    <scope>IDENTIFICATION</scope>
</reference>
<evidence type="ECO:0000259" key="6">
    <source>
        <dbReference type="PROSITE" id="PS51934"/>
    </source>
</evidence>
<dbReference type="Proteomes" id="UP000594260">
    <property type="component" value="Unplaced"/>
</dbReference>
<evidence type="ECO:0000256" key="5">
    <source>
        <dbReference type="SAM" id="MobiDB-lite"/>
    </source>
</evidence>
<dbReference type="InterPro" id="IPR007053">
    <property type="entry name" value="LRAT_dom"/>
</dbReference>
<keyword evidence="2" id="KW-0808">Transferase</keyword>
<dbReference type="OMA" id="RQRAKYY"/>
<dbReference type="PANTHER" id="PTHR13943:SF77">
    <property type="entry name" value="LRAT DOMAIN-CONTAINING PROTEIN"/>
    <property type="match status" value="1"/>
</dbReference>
<dbReference type="PROSITE" id="PS51934">
    <property type="entry name" value="LRAT"/>
    <property type="match status" value="1"/>
</dbReference>
<evidence type="ECO:0000256" key="1">
    <source>
        <dbReference type="ARBA" id="ARBA00007824"/>
    </source>
</evidence>
<dbReference type="EnsemblMetazoa" id="XM_022797626">
    <property type="protein sequence ID" value="XP_022653361"/>
    <property type="gene ID" value="LOC111247076"/>
</dbReference>
<keyword evidence="8" id="KW-1185">Reference proteome</keyword>
<name>A0A7M7MD63_VARDE</name>
<dbReference type="GO" id="GO:0070292">
    <property type="term" value="P:N-acylphosphatidylethanolamine metabolic process"/>
    <property type="evidence" value="ECO:0007669"/>
    <property type="project" value="TreeGrafter"/>
</dbReference>
<dbReference type="GeneID" id="111247076"/>
<evidence type="ECO:0000313" key="8">
    <source>
        <dbReference type="Proteomes" id="UP000594260"/>
    </source>
</evidence>
<dbReference type="GO" id="GO:0008970">
    <property type="term" value="F:phospholipase A1 activity"/>
    <property type="evidence" value="ECO:0007669"/>
    <property type="project" value="TreeGrafter"/>
</dbReference>
<proteinExistence type="inferred from homology"/>
<dbReference type="KEGG" id="vde:111247076"/>
<keyword evidence="4" id="KW-0443">Lipid metabolism</keyword>
<feature type="region of interest" description="Disordered" evidence="5">
    <location>
        <begin position="181"/>
        <end position="204"/>
    </location>
</feature>
<evidence type="ECO:0000256" key="2">
    <source>
        <dbReference type="ARBA" id="ARBA00022679"/>
    </source>
</evidence>
<dbReference type="GO" id="GO:0016410">
    <property type="term" value="F:N-acyltransferase activity"/>
    <property type="evidence" value="ECO:0007669"/>
    <property type="project" value="TreeGrafter"/>
</dbReference>
<keyword evidence="3" id="KW-0378">Hydrolase</keyword>
<dbReference type="InParanoid" id="A0A7M7MD63"/>
<dbReference type="Gene3D" id="3.90.1720.10">
    <property type="entry name" value="endopeptidase domain like (from Nostoc punctiforme)"/>
    <property type="match status" value="1"/>
</dbReference>
<dbReference type="OrthoDB" id="10051797at2759"/>
<dbReference type="InterPro" id="IPR051496">
    <property type="entry name" value="H-rev107_PLA/AT"/>
</dbReference>
<feature type="domain" description="LRAT" evidence="6">
    <location>
        <begin position="29"/>
        <end position="141"/>
    </location>
</feature>
<dbReference type="GO" id="GO:0005737">
    <property type="term" value="C:cytoplasm"/>
    <property type="evidence" value="ECO:0007669"/>
    <property type="project" value="TreeGrafter"/>
</dbReference>
<organism evidence="7 8">
    <name type="scientific">Varroa destructor</name>
    <name type="common">Honeybee mite</name>
    <dbReference type="NCBI Taxonomy" id="109461"/>
    <lineage>
        <taxon>Eukaryota</taxon>
        <taxon>Metazoa</taxon>
        <taxon>Ecdysozoa</taxon>
        <taxon>Arthropoda</taxon>
        <taxon>Chelicerata</taxon>
        <taxon>Arachnida</taxon>
        <taxon>Acari</taxon>
        <taxon>Parasitiformes</taxon>
        <taxon>Mesostigmata</taxon>
        <taxon>Gamasina</taxon>
        <taxon>Dermanyssoidea</taxon>
        <taxon>Varroidae</taxon>
        <taxon>Varroa</taxon>
    </lineage>
</organism>
<evidence type="ECO:0000256" key="3">
    <source>
        <dbReference type="ARBA" id="ARBA00022801"/>
    </source>
</evidence>
<sequence length="204" mass="22178">MPQSNATTFGLGAFVPAADLVPELKVGDIVEIDRTLYAHWAVHVGDGRVVHVAGPSEEDIPSEPWALVHLCPLAELAGCSRVRVNNKSVRAKERKVRSLDGTQVAARALAQRGHKLDFNFLTRNAEFYATQWKYGQGWSDQGAVALSVMKPLGADLEVGHNTLLTGLQAVFGSPILSYMRHNLPPRSPRTPQKRPPQANSLTAA</sequence>
<comment type="similarity">
    <text evidence="1">Belongs to the H-rev107 family.</text>
</comment>
<dbReference type="Pfam" id="PF04970">
    <property type="entry name" value="LRAT"/>
    <property type="match status" value="1"/>
</dbReference>
<dbReference type="GO" id="GO:0004623">
    <property type="term" value="F:phospholipase A2 activity"/>
    <property type="evidence" value="ECO:0007669"/>
    <property type="project" value="TreeGrafter"/>
</dbReference>
<protein>
    <recommendedName>
        <fullName evidence="6">LRAT domain-containing protein</fullName>
    </recommendedName>
</protein>
<accession>A0A7M7MD63</accession>
<dbReference type="RefSeq" id="XP_022653361.1">
    <property type="nucleotide sequence ID" value="XM_022797626.1"/>
</dbReference>
<evidence type="ECO:0000313" key="7">
    <source>
        <dbReference type="EnsemblMetazoa" id="XP_022653361"/>
    </source>
</evidence>
<dbReference type="PANTHER" id="PTHR13943">
    <property type="entry name" value="HRAS-LIKE SUPPRESSOR - RELATED"/>
    <property type="match status" value="1"/>
</dbReference>
<evidence type="ECO:0000256" key="4">
    <source>
        <dbReference type="ARBA" id="ARBA00023098"/>
    </source>
</evidence>